<evidence type="ECO:0000313" key="2">
    <source>
        <dbReference type="Proteomes" id="UP001175228"/>
    </source>
</evidence>
<accession>A0AA39U0M2</accession>
<protein>
    <submittedName>
        <fullName evidence="1">Uncharacterized protein</fullName>
    </submittedName>
</protein>
<dbReference type="AlphaFoldDB" id="A0AA39U0M2"/>
<reference evidence="1" key="1">
    <citation type="submission" date="2023-06" db="EMBL/GenBank/DDBJ databases">
        <authorList>
            <consortium name="Lawrence Berkeley National Laboratory"/>
            <person name="Ahrendt S."/>
            <person name="Sahu N."/>
            <person name="Indic B."/>
            <person name="Wong-Bajracharya J."/>
            <person name="Merenyi Z."/>
            <person name="Ke H.-M."/>
            <person name="Monk M."/>
            <person name="Kocsube S."/>
            <person name="Drula E."/>
            <person name="Lipzen A."/>
            <person name="Balint B."/>
            <person name="Henrissat B."/>
            <person name="Andreopoulos B."/>
            <person name="Martin F.M."/>
            <person name="Harder C.B."/>
            <person name="Rigling D."/>
            <person name="Ford K.L."/>
            <person name="Foster G.D."/>
            <person name="Pangilinan J."/>
            <person name="Papanicolaou A."/>
            <person name="Barry K."/>
            <person name="LaButti K."/>
            <person name="Viragh M."/>
            <person name="Koriabine M."/>
            <person name="Yan M."/>
            <person name="Riley R."/>
            <person name="Champramary S."/>
            <person name="Plett K.L."/>
            <person name="Tsai I.J."/>
            <person name="Slot J."/>
            <person name="Sipos G."/>
            <person name="Plett J."/>
            <person name="Nagy L.G."/>
            <person name="Grigoriev I.V."/>
        </authorList>
    </citation>
    <scope>NUCLEOTIDE SEQUENCE</scope>
    <source>
        <strain evidence="1">HWK02</strain>
    </source>
</reference>
<gene>
    <name evidence="1" type="ORF">EDD18DRAFT_216868</name>
</gene>
<proteinExistence type="predicted"/>
<comment type="caution">
    <text evidence="1">The sequence shown here is derived from an EMBL/GenBank/DDBJ whole genome shotgun (WGS) entry which is preliminary data.</text>
</comment>
<sequence length="75" mass="8405">MAVRTSVAFHFLETAVPKVSLILYVWLRVCWPEYHFHKSALGGLVFKDVLTSWLARLPALYGGVRSSTKACIAPQ</sequence>
<name>A0AA39U0M2_9AGAR</name>
<organism evidence="1 2">
    <name type="scientific">Armillaria luteobubalina</name>
    <dbReference type="NCBI Taxonomy" id="153913"/>
    <lineage>
        <taxon>Eukaryota</taxon>
        <taxon>Fungi</taxon>
        <taxon>Dikarya</taxon>
        <taxon>Basidiomycota</taxon>
        <taxon>Agaricomycotina</taxon>
        <taxon>Agaricomycetes</taxon>
        <taxon>Agaricomycetidae</taxon>
        <taxon>Agaricales</taxon>
        <taxon>Marasmiineae</taxon>
        <taxon>Physalacriaceae</taxon>
        <taxon>Armillaria</taxon>
    </lineage>
</organism>
<evidence type="ECO:0000313" key="1">
    <source>
        <dbReference type="EMBL" id="KAK0475047.1"/>
    </source>
</evidence>
<dbReference type="EMBL" id="JAUEPU010000156">
    <property type="protein sequence ID" value="KAK0475047.1"/>
    <property type="molecule type" value="Genomic_DNA"/>
</dbReference>
<dbReference type="Proteomes" id="UP001175228">
    <property type="component" value="Unassembled WGS sequence"/>
</dbReference>
<keyword evidence="2" id="KW-1185">Reference proteome</keyword>